<dbReference type="NCBIfam" id="TIGR00380">
    <property type="entry name" value="cobal_cbiB"/>
    <property type="match status" value="1"/>
</dbReference>
<evidence type="ECO:0000313" key="10">
    <source>
        <dbReference type="EMBL" id="MDR7356280.1"/>
    </source>
</evidence>
<sequence>MSLAIIAGMAADRVLGDPGGSCHPVALFGRYAAWLEKHMYSASKSAGVIYVAACVLPPVAASVLCARRYPKASLGVSLCVALGGSTLETIGERMATRLERGDVEAARELVPWLCSRDPKLLDADGIARATVESLAENTSDAAIAPIVWALGGAPGVVLHRTVNTLDAMVGYRNERYEQFGWAAAKFDDVLAYIPARVTAVAHVVLARGRWREAVRAWREDACAHPSPNAGPVEATAAAALGVQLGGKTQYAHGVEMRPVLGIGATPTVADVRKAVRLSRNTQFLVATAVSTVRWVVVTSLRRTTRSSAG</sequence>
<evidence type="ECO:0000256" key="8">
    <source>
        <dbReference type="ARBA" id="ARBA00023136"/>
    </source>
</evidence>
<keyword evidence="11" id="KW-1185">Reference proteome</keyword>
<evidence type="ECO:0000256" key="7">
    <source>
        <dbReference type="ARBA" id="ARBA00022989"/>
    </source>
</evidence>
<comment type="pathway">
    <text evidence="2 9">Cofactor biosynthesis; adenosylcobalamin biosynthesis.</text>
</comment>
<evidence type="ECO:0000256" key="5">
    <source>
        <dbReference type="ARBA" id="ARBA00022573"/>
    </source>
</evidence>
<keyword evidence="5 9" id="KW-0169">Cobalamin biosynthesis</keyword>
<comment type="subcellular location">
    <subcellularLocation>
        <location evidence="1 9">Cell membrane</location>
        <topology evidence="1 9">Multi-pass membrane protein</topology>
    </subcellularLocation>
</comment>
<protein>
    <recommendedName>
        <fullName evidence="9">Cobalamin biosynthesis protein CobD</fullName>
    </recommendedName>
</protein>
<dbReference type="GO" id="GO:0043757">
    <property type="term" value="F:adenosylcobinamide-phosphate synthase activity"/>
    <property type="evidence" value="ECO:0007669"/>
    <property type="project" value="UniProtKB-EC"/>
</dbReference>
<keyword evidence="4 9" id="KW-1003">Cell membrane</keyword>
<comment type="similarity">
    <text evidence="3 9">Belongs to the CobD/CbiB family.</text>
</comment>
<evidence type="ECO:0000256" key="9">
    <source>
        <dbReference type="HAMAP-Rule" id="MF_00024"/>
    </source>
</evidence>
<dbReference type="HAMAP" id="MF_00024">
    <property type="entry name" value="CobD_CbiB"/>
    <property type="match status" value="1"/>
</dbReference>
<dbReference type="EMBL" id="JAVDYF010000001">
    <property type="protein sequence ID" value="MDR7356280.1"/>
    <property type="molecule type" value="Genomic_DNA"/>
</dbReference>
<comment type="caution">
    <text evidence="10">The sequence shown here is derived from an EMBL/GenBank/DDBJ whole genome shotgun (WGS) entry which is preliminary data.</text>
</comment>
<dbReference type="PANTHER" id="PTHR34308:SF1">
    <property type="entry name" value="COBALAMIN BIOSYNTHESIS PROTEIN CBIB"/>
    <property type="match status" value="1"/>
</dbReference>
<evidence type="ECO:0000256" key="1">
    <source>
        <dbReference type="ARBA" id="ARBA00004651"/>
    </source>
</evidence>
<gene>
    <name evidence="9" type="primary">cobD</name>
    <name evidence="10" type="ORF">J2S37_002818</name>
</gene>
<proteinExistence type="inferred from homology"/>
<dbReference type="InterPro" id="IPR004485">
    <property type="entry name" value="Cobalamin_biosynth_CobD/CbiB"/>
</dbReference>
<dbReference type="PANTHER" id="PTHR34308">
    <property type="entry name" value="COBALAMIN BIOSYNTHESIS PROTEIN CBIB"/>
    <property type="match status" value="1"/>
</dbReference>
<comment type="function">
    <text evidence="9">Converts cobyric acid to cobinamide by the addition of aminopropanol on the F carboxylic group.</text>
</comment>
<evidence type="ECO:0000256" key="6">
    <source>
        <dbReference type="ARBA" id="ARBA00022692"/>
    </source>
</evidence>
<name>A0ABU2BCF7_9CORY</name>
<dbReference type="RefSeq" id="WP_277104865.1">
    <property type="nucleotide sequence ID" value="NZ_BAAAJS010000073.1"/>
</dbReference>
<accession>A0ABU2BCF7</accession>
<organism evidence="10 11">
    <name type="scientific">Corynebacterium felinum</name>
    <dbReference type="NCBI Taxonomy" id="131318"/>
    <lineage>
        <taxon>Bacteria</taxon>
        <taxon>Bacillati</taxon>
        <taxon>Actinomycetota</taxon>
        <taxon>Actinomycetes</taxon>
        <taxon>Mycobacteriales</taxon>
        <taxon>Corynebacteriaceae</taxon>
        <taxon>Corynebacterium</taxon>
    </lineage>
</organism>
<evidence type="ECO:0000313" key="11">
    <source>
        <dbReference type="Proteomes" id="UP001183619"/>
    </source>
</evidence>
<evidence type="ECO:0000256" key="4">
    <source>
        <dbReference type="ARBA" id="ARBA00022475"/>
    </source>
</evidence>
<keyword evidence="8 9" id="KW-0472">Membrane</keyword>
<evidence type="ECO:0000256" key="3">
    <source>
        <dbReference type="ARBA" id="ARBA00006263"/>
    </source>
</evidence>
<keyword evidence="6 9" id="KW-0812">Transmembrane</keyword>
<keyword evidence="7 9" id="KW-1133">Transmembrane helix</keyword>
<reference evidence="10 11" key="1">
    <citation type="submission" date="2023-07" db="EMBL/GenBank/DDBJ databases">
        <title>Sequencing the genomes of 1000 actinobacteria strains.</title>
        <authorList>
            <person name="Klenk H.-P."/>
        </authorList>
    </citation>
    <scope>NUCLEOTIDE SEQUENCE [LARGE SCALE GENOMIC DNA]</scope>
    <source>
        <strain evidence="10 11">DSM 44508</strain>
    </source>
</reference>
<dbReference type="Proteomes" id="UP001183619">
    <property type="component" value="Unassembled WGS sequence"/>
</dbReference>
<keyword evidence="10" id="KW-0436">Ligase</keyword>
<evidence type="ECO:0000256" key="2">
    <source>
        <dbReference type="ARBA" id="ARBA00004953"/>
    </source>
</evidence>
<dbReference type="Pfam" id="PF03186">
    <property type="entry name" value="CobD_Cbib"/>
    <property type="match status" value="1"/>
</dbReference>